<evidence type="ECO:0000256" key="4">
    <source>
        <dbReference type="ARBA" id="ARBA00023136"/>
    </source>
</evidence>
<feature type="transmembrane region" description="Helical" evidence="5">
    <location>
        <begin position="41"/>
        <end position="59"/>
    </location>
</feature>
<feature type="transmembrane region" description="Helical" evidence="5">
    <location>
        <begin position="198"/>
        <end position="217"/>
    </location>
</feature>
<dbReference type="PANTHER" id="PTHR23520:SF5">
    <property type="entry name" value="TRANSPORTER, PUTATIVE (AFU_ORTHOLOGUE AFUA_3G04000)-RELATED"/>
    <property type="match status" value="1"/>
</dbReference>
<dbReference type="EMBL" id="KL648114">
    <property type="protein sequence ID" value="KEY71973.1"/>
    <property type="molecule type" value="Genomic_DNA"/>
</dbReference>
<keyword evidence="2 5" id="KW-0812">Transmembrane</keyword>
<keyword evidence="8" id="KW-1185">Reference proteome</keyword>
<evidence type="ECO:0000256" key="1">
    <source>
        <dbReference type="ARBA" id="ARBA00004141"/>
    </source>
</evidence>
<dbReference type="InterPro" id="IPR036259">
    <property type="entry name" value="MFS_trans_sf"/>
</dbReference>
<proteinExistence type="predicted"/>
<dbReference type="PROSITE" id="PS50850">
    <property type="entry name" value="MFS"/>
    <property type="match status" value="1"/>
</dbReference>
<evidence type="ECO:0000259" key="6">
    <source>
        <dbReference type="PROSITE" id="PS50850"/>
    </source>
</evidence>
<dbReference type="InterPro" id="IPR020846">
    <property type="entry name" value="MFS_dom"/>
</dbReference>
<feature type="transmembrane region" description="Helical" evidence="5">
    <location>
        <begin position="94"/>
        <end position="119"/>
    </location>
</feature>
<dbReference type="HOGENOM" id="CLU_025894_2_0_1"/>
<evidence type="ECO:0000313" key="7">
    <source>
        <dbReference type="EMBL" id="KEY71973.1"/>
    </source>
</evidence>
<protein>
    <recommendedName>
        <fullName evidence="6">Major facilitator superfamily (MFS) profile domain-containing protein</fullName>
    </recommendedName>
</protein>
<reference evidence="7 8" key="1">
    <citation type="journal article" date="2014" name="BMC Genomics">
        <title>Comparative genome sequencing reveals chemotype-specific gene clusters in the toxigenic black mold Stachybotrys.</title>
        <authorList>
            <person name="Semeiks J."/>
            <person name="Borek D."/>
            <person name="Otwinowski Z."/>
            <person name="Grishin N.V."/>
        </authorList>
    </citation>
    <scope>NUCLEOTIDE SEQUENCE [LARGE SCALE GENOMIC DNA]</scope>
    <source>
        <strain evidence="8">CBS 109288 / IBT 7711</strain>
    </source>
</reference>
<accession>A0A084B344</accession>
<organism evidence="7 8">
    <name type="scientific">Stachybotrys chartarum (strain CBS 109288 / IBT 7711)</name>
    <name type="common">Toxic black mold</name>
    <name type="synonym">Stilbospora chartarum</name>
    <dbReference type="NCBI Taxonomy" id="1280523"/>
    <lineage>
        <taxon>Eukaryota</taxon>
        <taxon>Fungi</taxon>
        <taxon>Dikarya</taxon>
        <taxon>Ascomycota</taxon>
        <taxon>Pezizomycotina</taxon>
        <taxon>Sordariomycetes</taxon>
        <taxon>Hypocreomycetidae</taxon>
        <taxon>Hypocreales</taxon>
        <taxon>Stachybotryaceae</taxon>
        <taxon>Stachybotrys</taxon>
    </lineage>
</organism>
<evidence type="ECO:0000256" key="5">
    <source>
        <dbReference type="SAM" id="Phobius"/>
    </source>
</evidence>
<comment type="subcellular location">
    <subcellularLocation>
        <location evidence="1">Membrane</location>
        <topology evidence="1">Multi-pass membrane protein</topology>
    </subcellularLocation>
</comment>
<dbReference type="Pfam" id="PF07690">
    <property type="entry name" value="MFS_1"/>
    <property type="match status" value="1"/>
</dbReference>
<sequence length="460" mass="49589">MASFSDQNGRLTNFLEHVGLISLYQSTVDVKLLCLQRFVRLFAYGASTLVLVSFLRELGISQTRIGLFMTLTLMGDVAISFVLAFFADAVGRRVILGVGAVLMIASGVVFALASSYWVLLAAAILGVISPSGSEIGPFRAVEESTIAHLTASSNRGDIYAWYSLSGNAGTAFGTVVCGWAIHAAHAQLEWPLVDVYRLAFYAYAAFGFFKLALVLMLSQAVEAETERSPATGAVNGEVAPLLPASPSSANTQQSMVPNFKKESRPVVLILCLLFSLDSFASGLAPLSWVMYFFKSRYGIEEGRLGSIFFVTGTIAAASTIVASSLAKRLGNVQTMVFTHLPSSIFLALIPIPNQLHWSITFLVLRACTQSMDVAPRSAFLAAALRPEERTKSLGLINIVKTCSQSVGPFITGLLAASDLFWVSFLVAGSLKALYDMGMLGLFRNHERAKTMQSEEIEGRP</sequence>
<feature type="transmembrane region" description="Helical" evidence="5">
    <location>
        <begin position="305"/>
        <end position="325"/>
    </location>
</feature>
<feature type="domain" description="Major facilitator superfamily (MFS) profile" evidence="6">
    <location>
        <begin position="29"/>
        <end position="446"/>
    </location>
</feature>
<dbReference type="InterPro" id="IPR011701">
    <property type="entry name" value="MFS"/>
</dbReference>
<gene>
    <name evidence="7" type="ORF">S7711_07119</name>
</gene>
<feature type="transmembrane region" description="Helical" evidence="5">
    <location>
        <begin position="65"/>
        <end position="87"/>
    </location>
</feature>
<dbReference type="PROSITE" id="PS00216">
    <property type="entry name" value="SUGAR_TRANSPORT_1"/>
    <property type="match status" value="1"/>
</dbReference>
<feature type="transmembrane region" description="Helical" evidence="5">
    <location>
        <begin position="419"/>
        <end position="442"/>
    </location>
</feature>
<evidence type="ECO:0000256" key="2">
    <source>
        <dbReference type="ARBA" id="ARBA00022692"/>
    </source>
</evidence>
<evidence type="ECO:0000313" key="8">
    <source>
        <dbReference type="Proteomes" id="UP000028045"/>
    </source>
</evidence>
<dbReference type="Gene3D" id="1.20.1250.20">
    <property type="entry name" value="MFS general substrate transporter like domains"/>
    <property type="match status" value="1"/>
</dbReference>
<keyword evidence="3 5" id="KW-1133">Transmembrane helix</keyword>
<dbReference type="InterPro" id="IPR005829">
    <property type="entry name" value="Sugar_transporter_CS"/>
</dbReference>
<dbReference type="SUPFAM" id="SSF103473">
    <property type="entry name" value="MFS general substrate transporter"/>
    <property type="match status" value="1"/>
</dbReference>
<name>A0A084B344_STACB</name>
<dbReference type="PANTHER" id="PTHR23520">
    <property type="entry name" value="TRANSPORTER, PUTATIVE (AFU_ORTHOLOGUE AFUA_3G04000)-RELATED"/>
    <property type="match status" value="1"/>
</dbReference>
<dbReference type="Proteomes" id="UP000028045">
    <property type="component" value="Unassembled WGS sequence"/>
</dbReference>
<feature type="transmembrane region" description="Helical" evidence="5">
    <location>
        <begin position="266"/>
        <end position="293"/>
    </location>
</feature>
<dbReference type="GO" id="GO:0000329">
    <property type="term" value="C:fungal-type vacuole membrane"/>
    <property type="evidence" value="ECO:0007669"/>
    <property type="project" value="TreeGrafter"/>
</dbReference>
<dbReference type="OrthoDB" id="10027823at2759"/>
<keyword evidence="4 5" id="KW-0472">Membrane</keyword>
<dbReference type="AlphaFoldDB" id="A0A084B344"/>
<evidence type="ECO:0000256" key="3">
    <source>
        <dbReference type="ARBA" id="ARBA00022989"/>
    </source>
</evidence>
<dbReference type="GO" id="GO:0022857">
    <property type="term" value="F:transmembrane transporter activity"/>
    <property type="evidence" value="ECO:0007669"/>
    <property type="project" value="InterPro"/>
</dbReference>